<sequence>MTQRREIHSTPLNVDSFLFQHILEVPGDSANVVRQRLWEQYTPQELKTVYEAVKTEETERANQLVERVDSLWGEVEALLQLNQKRRALRADGGVVQQMIGQIKDLSFWNEGDIARRFEIDVEKTENSSDQHITFNFSTTTTGAQQGSSKVAKAMHLTDEELLDPSLRPQCLRRNFTPLLQNKATLPKVLTLFLEELKEVYTKELPALEEKMEKNILFHVPMHRPFAALSVYINKYLTEVQDTATIEETSVQAFRAFRQSYEAFQKRVEGWSEQAEGEITEEEQLAIVGEMWYELFHNVDQCKEFQSSTWDQYQAMQSAARSSAQRCQDGLRECEESVIKTLETLTADAARCAGMITSVGEKTLMAVQEAERVYQGDLERLCTSIESKMHKLEKSEKHQEKLARRLRETMKELYLEQTQYAQVTEELLQEKVTLAQLEACYTQLRGSLDTRYQAALDAEGGARELKELIQTGERCCTAIVESCRRHLERVVHDDHYRGCRVVGHLEKGAQQWGDCVCDIGALYKERYTTASQKQSLSWQLEYLIASELDHCLENMEDVYGNLREVDAEVGRVKELQQELDLDPQAPSSESRERLNHIRSLMIRLDSNRQTQRHIASWSAYRQNRALPIMQGSGRVAVKQLTERKTGSIVISNPD</sequence>
<gene>
    <name evidence="1" type="ORF">ADEAN_000872000</name>
</gene>
<dbReference type="VEuPathDB" id="TriTrypDB:ADEAN_000872000"/>
<dbReference type="AlphaFoldDB" id="A0A7G2CPB5"/>
<organism evidence="1 2">
    <name type="scientific">Angomonas deanei</name>
    <dbReference type="NCBI Taxonomy" id="59799"/>
    <lineage>
        <taxon>Eukaryota</taxon>
        <taxon>Discoba</taxon>
        <taxon>Euglenozoa</taxon>
        <taxon>Kinetoplastea</taxon>
        <taxon>Metakinetoplastina</taxon>
        <taxon>Trypanosomatida</taxon>
        <taxon>Trypanosomatidae</taxon>
        <taxon>Strigomonadinae</taxon>
        <taxon>Angomonas</taxon>
    </lineage>
</organism>
<dbReference type="EMBL" id="LR877164">
    <property type="protein sequence ID" value="CAD2221189.1"/>
    <property type="molecule type" value="Genomic_DNA"/>
</dbReference>
<proteinExistence type="predicted"/>
<reference evidence="1 2" key="1">
    <citation type="submission" date="2020-08" db="EMBL/GenBank/DDBJ databases">
        <authorList>
            <person name="Newling K."/>
            <person name="Davey J."/>
            <person name="Forrester S."/>
        </authorList>
    </citation>
    <scope>NUCLEOTIDE SEQUENCE [LARGE SCALE GENOMIC DNA]</scope>
    <source>
        <strain evidence="2">Crithidia deanei Carvalho (ATCC PRA-265)</strain>
    </source>
</reference>
<keyword evidence="2" id="KW-1185">Reference proteome</keyword>
<protein>
    <submittedName>
        <fullName evidence="1">Uncharacterized protein</fullName>
    </submittedName>
</protein>
<accession>A0A7G2CPB5</accession>
<name>A0A7G2CPB5_9TRYP</name>
<evidence type="ECO:0000313" key="1">
    <source>
        <dbReference type="EMBL" id="CAD2221189.1"/>
    </source>
</evidence>
<evidence type="ECO:0000313" key="2">
    <source>
        <dbReference type="Proteomes" id="UP000515908"/>
    </source>
</evidence>
<dbReference type="Proteomes" id="UP000515908">
    <property type="component" value="Chromosome 20"/>
</dbReference>